<evidence type="ECO:0000259" key="2">
    <source>
        <dbReference type="Pfam" id="PF13472"/>
    </source>
</evidence>
<keyword evidence="4" id="KW-1185">Reference proteome</keyword>
<dbReference type="AlphaFoldDB" id="A0A370U3I2"/>
<reference evidence="3 4" key="1">
    <citation type="journal article" date="2018" name="IMA Fungus">
        <title>IMA Genome-F 9: Draft genome sequence of Annulohypoxylon stygium, Aspergillus mulundensis, Berkeleyomyces basicola (syn. Thielaviopsis basicola), Ceratocystis smalleyi, two Cercospora beticola strains, Coleophoma cylindrospora, Fusarium fracticaudum, Phialophora cf. hyalina, and Morchella septimelata.</title>
        <authorList>
            <person name="Wingfield B.D."/>
            <person name="Bills G.F."/>
            <person name="Dong Y."/>
            <person name="Huang W."/>
            <person name="Nel W.J."/>
            <person name="Swalarsk-Parry B.S."/>
            <person name="Vaghefi N."/>
            <person name="Wilken P.M."/>
            <person name="An Z."/>
            <person name="de Beer Z.W."/>
            <person name="De Vos L."/>
            <person name="Chen L."/>
            <person name="Duong T.A."/>
            <person name="Gao Y."/>
            <person name="Hammerbacher A."/>
            <person name="Kikkert J.R."/>
            <person name="Li Y."/>
            <person name="Li H."/>
            <person name="Li K."/>
            <person name="Li Q."/>
            <person name="Liu X."/>
            <person name="Ma X."/>
            <person name="Naidoo K."/>
            <person name="Pethybridge S.J."/>
            <person name="Sun J."/>
            <person name="Steenkamp E.T."/>
            <person name="van der Nest M.A."/>
            <person name="van Wyk S."/>
            <person name="Wingfield M.J."/>
            <person name="Xiong C."/>
            <person name="Yue Q."/>
            <person name="Zhang X."/>
        </authorList>
    </citation>
    <scope>NUCLEOTIDE SEQUENCE [LARGE SCALE GENOMIC DNA]</scope>
    <source>
        <strain evidence="3 4">BP 5553</strain>
    </source>
</reference>
<proteinExistence type="predicted"/>
<dbReference type="Gene3D" id="3.40.50.1110">
    <property type="entry name" value="SGNH hydrolase"/>
    <property type="match status" value="1"/>
</dbReference>
<sequence>MYAFKLDFFLAAACLASSVVAQTKLKIMPLGDSITEITCWRTTVWDDLNAAGVADKIQFVGSMTNNPQNCKGNSTWDMHHEGHSGYLAIDIANKYLVNWLSTTKPDIVMFMLGTNDVAQQNKGPTEILAAYTKMVGQMRAVTPKVKIIVDLVIPISFGSSNTGITALNQAIPAWVKSTTTVDSPIVIADCATGFPTSDLRDGVHPNAAGDAIISSRIFPVLLKVIQESLGTATTPIAFTA</sequence>
<evidence type="ECO:0000256" key="1">
    <source>
        <dbReference type="SAM" id="SignalP"/>
    </source>
</evidence>
<evidence type="ECO:0000313" key="4">
    <source>
        <dbReference type="Proteomes" id="UP000254866"/>
    </source>
</evidence>
<dbReference type="InterPro" id="IPR013830">
    <property type="entry name" value="SGNH_hydro"/>
</dbReference>
<dbReference type="GeneID" id="43595169"/>
<keyword evidence="1" id="KW-0732">Signal</keyword>
<dbReference type="PANTHER" id="PTHR30383">
    <property type="entry name" value="THIOESTERASE 1/PROTEASE 1/LYSOPHOSPHOLIPASE L1"/>
    <property type="match status" value="1"/>
</dbReference>
<organism evidence="3 4">
    <name type="scientific">Venustampulla echinocandica</name>
    <dbReference type="NCBI Taxonomy" id="2656787"/>
    <lineage>
        <taxon>Eukaryota</taxon>
        <taxon>Fungi</taxon>
        <taxon>Dikarya</taxon>
        <taxon>Ascomycota</taxon>
        <taxon>Pezizomycotina</taxon>
        <taxon>Leotiomycetes</taxon>
        <taxon>Helotiales</taxon>
        <taxon>Pleuroascaceae</taxon>
        <taxon>Venustampulla</taxon>
    </lineage>
</organism>
<dbReference type="STRING" id="2656787.A0A370U3I2"/>
<dbReference type="OrthoDB" id="2119228at2759"/>
<dbReference type="EMBL" id="NPIC01000001">
    <property type="protein sequence ID" value="RDL42341.1"/>
    <property type="molecule type" value="Genomic_DNA"/>
</dbReference>
<evidence type="ECO:0000313" key="3">
    <source>
        <dbReference type="EMBL" id="RDL42341.1"/>
    </source>
</evidence>
<feature type="domain" description="SGNH hydrolase-type esterase" evidence="2">
    <location>
        <begin position="30"/>
        <end position="211"/>
    </location>
</feature>
<dbReference type="RefSeq" id="XP_031874997.1">
    <property type="nucleotide sequence ID" value="XM_032010943.1"/>
</dbReference>
<gene>
    <name evidence="3" type="ORF">BP5553_02320</name>
</gene>
<dbReference type="InterPro" id="IPR036514">
    <property type="entry name" value="SGNH_hydro_sf"/>
</dbReference>
<feature type="chain" id="PRO_5016818698" description="SGNH hydrolase-type esterase domain-containing protein" evidence="1">
    <location>
        <begin position="22"/>
        <end position="240"/>
    </location>
</feature>
<dbReference type="InterPro" id="IPR051532">
    <property type="entry name" value="Ester_Hydrolysis_Enzymes"/>
</dbReference>
<accession>A0A370U3I2</accession>
<name>A0A370U3I2_9HELO</name>
<dbReference type="Proteomes" id="UP000254866">
    <property type="component" value="Unassembled WGS sequence"/>
</dbReference>
<comment type="caution">
    <text evidence="3">The sequence shown here is derived from an EMBL/GenBank/DDBJ whole genome shotgun (WGS) entry which is preliminary data.</text>
</comment>
<dbReference type="GO" id="GO:0004622">
    <property type="term" value="F:phosphatidylcholine lysophospholipase activity"/>
    <property type="evidence" value="ECO:0007669"/>
    <property type="project" value="TreeGrafter"/>
</dbReference>
<dbReference type="SUPFAM" id="SSF52266">
    <property type="entry name" value="SGNH hydrolase"/>
    <property type="match status" value="1"/>
</dbReference>
<feature type="signal peptide" evidence="1">
    <location>
        <begin position="1"/>
        <end position="21"/>
    </location>
</feature>
<dbReference type="CDD" id="cd01833">
    <property type="entry name" value="XynB_like"/>
    <property type="match status" value="1"/>
</dbReference>
<dbReference type="Pfam" id="PF13472">
    <property type="entry name" value="Lipase_GDSL_2"/>
    <property type="match status" value="1"/>
</dbReference>
<dbReference type="PANTHER" id="PTHR30383:SF2">
    <property type="entry name" value="CELLULOSE-BINDING PROTEIN"/>
    <property type="match status" value="1"/>
</dbReference>
<protein>
    <recommendedName>
        <fullName evidence="2">SGNH hydrolase-type esterase domain-containing protein</fullName>
    </recommendedName>
</protein>